<reference evidence="1 2" key="1">
    <citation type="journal article" date="2018" name="Biotechnol. Biofuels">
        <title>Integrative visual omics of the white-rot fungus Polyporus brumalis exposes the biotechnological potential of its oxidative enzymes for delignifying raw plant biomass.</title>
        <authorList>
            <person name="Miyauchi S."/>
            <person name="Rancon A."/>
            <person name="Drula E."/>
            <person name="Hage H."/>
            <person name="Chaduli D."/>
            <person name="Favel A."/>
            <person name="Grisel S."/>
            <person name="Henrissat B."/>
            <person name="Herpoel-Gimbert I."/>
            <person name="Ruiz-Duenas F.J."/>
            <person name="Chevret D."/>
            <person name="Hainaut M."/>
            <person name="Lin J."/>
            <person name="Wang M."/>
            <person name="Pangilinan J."/>
            <person name="Lipzen A."/>
            <person name="Lesage-Meessen L."/>
            <person name="Navarro D."/>
            <person name="Riley R."/>
            <person name="Grigoriev I.V."/>
            <person name="Zhou S."/>
            <person name="Raouche S."/>
            <person name="Rosso M.N."/>
        </authorList>
    </citation>
    <scope>NUCLEOTIDE SEQUENCE [LARGE SCALE GENOMIC DNA]</scope>
    <source>
        <strain evidence="1 2">BRFM 1820</strain>
    </source>
</reference>
<accession>A0A371CKX6</accession>
<organism evidence="1 2">
    <name type="scientific">Lentinus brumalis</name>
    <dbReference type="NCBI Taxonomy" id="2498619"/>
    <lineage>
        <taxon>Eukaryota</taxon>
        <taxon>Fungi</taxon>
        <taxon>Dikarya</taxon>
        <taxon>Basidiomycota</taxon>
        <taxon>Agaricomycotina</taxon>
        <taxon>Agaricomycetes</taxon>
        <taxon>Polyporales</taxon>
        <taxon>Polyporaceae</taxon>
        <taxon>Lentinus</taxon>
    </lineage>
</organism>
<proteinExistence type="predicted"/>
<evidence type="ECO:0000313" key="1">
    <source>
        <dbReference type="EMBL" id="RDX40933.1"/>
    </source>
</evidence>
<gene>
    <name evidence="1" type="ORF">OH76DRAFT_279672</name>
</gene>
<protein>
    <submittedName>
        <fullName evidence="1">Uncharacterized protein</fullName>
    </submittedName>
</protein>
<name>A0A371CKX6_9APHY</name>
<evidence type="ECO:0000313" key="2">
    <source>
        <dbReference type="Proteomes" id="UP000256964"/>
    </source>
</evidence>
<sequence length="196" mass="21823">MKREMETVWLASWWAHHHRHCHHHLSLSNDHVLDLPPLPVVSESQLEHEACSPDPLVRSPPDPDLKSRHSFAFCPPPLLTRHSSFVTPYSSIVNCHSLFAFLLFLYPRGRSTCPRQVGGASWIGTFCACVRAYVSVCRGGGDVGVEVKMQERGDVGERRCRRCKRCRLGVGGGCPVVVVVVGEIQDYPGARACRAQ</sequence>
<dbReference type="Proteomes" id="UP000256964">
    <property type="component" value="Unassembled WGS sequence"/>
</dbReference>
<keyword evidence="2" id="KW-1185">Reference proteome</keyword>
<dbReference type="AlphaFoldDB" id="A0A371CKX6"/>
<dbReference type="EMBL" id="KZ857530">
    <property type="protein sequence ID" value="RDX40933.1"/>
    <property type="molecule type" value="Genomic_DNA"/>
</dbReference>